<dbReference type="GO" id="GO:0009288">
    <property type="term" value="C:bacterial-type flagellum"/>
    <property type="evidence" value="ECO:0007669"/>
    <property type="project" value="InterPro"/>
</dbReference>
<dbReference type="EMBL" id="BASE01000088">
    <property type="protein sequence ID" value="GAM15606.1"/>
    <property type="molecule type" value="Genomic_DNA"/>
</dbReference>
<proteinExistence type="inferred from homology"/>
<comment type="subcellular location">
    <subcellularLocation>
        <location evidence="1">Cell membrane</location>
        <topology evidence="1">Peripheral membrane protein</topology>
        <orientation evidence="1">Cytoplasmic side</orientation>
    </subcellularLocation>
</comment>
<accession>A0A0A8XBP6</accession>
<dbReference type="NCBIfam" id="TIGR02473">
    <property type="entry name" value="flagell_FliJ"/>
    <property type="match status" value="1"/>
</dbReference>
<evidence type="ECO:0000256" key="4">
    <source>
        <dbReference type="ARBA" id="ARBA00022448"/>
    </source>
</evidence>
<dbReference type="Proteomes" id="UP000031014">
    <property type="component" value="Unassembled WGS sequence"/>
</dbReference>
<evidence type="ECO:0000256" key="3">
    <source>
        <dbReference type="ARBA" id="ARBA00020392"/>
    </source>
</evidence>
<keyword evidence="9" id="KW-0472">Membrane</keyword>
<dbReference type="GO" id="GO:0044781">
    <property type="term" value="P:bacterial-type flagellum organization"/>
    <property type="evidence" value="ECO:0007669"/>
    <property type="project" value="UniProtKB-KW"/>
</dbReference>
<comment type="similarity">
    <text evidence="2">Belongs to the FliJ family.</text>
</comment>
<keyword evidence="10" id="KW-1006">Bacterial flagellum protein export</keyword>
<evidence type="ECO:0000313" key="12">
    <source>
        <dbReference type="Proteomes" id="UP000031014"/>
    </source>
</evidence>
<evidence type="ECO:0000256" key="10">
    <source>
        <dbReference type="ARBA" id="ARBA00023225"/>
    </source>
</evidence>
<evidence type="ECO:0000256" key="5">
    <source>
        <dbReference type="ARBA" id="ARBA00022475"/>
    </source>
</evidence>
<keyword evidence="11" id="KW-0282">Flagellum</keyword>
<keyword evidence="7" id="KW-1005">Bacterial flagellum biogenesis</keyword>
<keyword evidence="12" id="KW-1185">Reference proteome</keyword>
<dbReference type="GO" id="GO:0071973">
    <property type="term" value="P:bacterial-type flagellum-dependent cell motility"/>
    <property type="evidence" value="ECO:0007669"/>
    <property type="project" value="InterPro"/>
</dbReference>
<dbReference type="STRING" id="1321606.SAMD00020551_3763"/>
<dbReference type="AlphaFoldDB" id="A0A0A8XBP6"/>
<evidence type="ECO:0000256" key="6">
    <source>
        <dbReference type="ARBA" id="ARBA00022500"/>
    </source>
</evidence>
<comment type="caution">
    <text evidence="11">The sequence shown here is derived from an EMBL/GenBank/DDBJ whole genome shotgun (WGS) entry which is preliminary data.</text>
</comment>
<dbReference type="GO" id="GO:0005886">
    <property type="term" value="C:plasma membrane"/>
    <property type="evidence" value="ECO:0007669"/>
    <property type="project" value="UniProtKB-SubCell"/>
</dbReference>
<gene>
    <name evidence="11" type="ORF">SAMD00020551_3763</name>
</gene>
<dbReference type="GO" id="GO:0006935">
    <property type="term" value="P:chemotaxis"/>
    <property type="evidence" value="ECO:0007669"/>
    <property type="project" value="UniProtKB-KW"/>
</dbReference>
<keyword evidence="11" id="KW-0969">Cilium</keyword>
<keyword evidence="4" id="KW-0813">Transport</keyword>
<evidence type="ECO:0000256" key="8">
    <source>
        <dbReference type="ARBA" id="ARBA00022927"/>
    </source>
</evidence>
<reference evidence="11 12" key="1">
    <citation type="submission" date="2013-06" db="EMBL/GenBank/DDBJ databases">
        <title>Whole genome shotgun sequence of Bacillus selenatarsenatis SF-1.</title>
        <authorList>
            <person name="Kuroda M."/>
            <person name="Sei K."/>
            <person name="Yamashita M."/>
            <person name="Ike M."/>
        </authorList>
    </citation>
    <scope>NUCLEOTIDE SEQUENCE [LARGE SCALE GENOMIC DNA]</scope>
    <source>
        <strain evidence="11 12">SF-1</strain>
    </source>
</reference>
<dbReference type="GO" id="GO:0015031">
    <property type="term" value="P:protein transport"/>
    <property type="evidence" value="ECO:0007669"/>
    <property type="project" value="UniProtKB-KW"/>
</dbReference>
<evidence type="ECO:0000313" key="11">
    <source>
        <dbReference type="EMBL" id="GAM15606.1"/>
    </source>
</evidence>
<dbReference type="InterPro" id="IPR053716">
    <property type="entry name" value="Flag_assembly_chemotaxis_eff"/>
</dbReference>
<dbReference type="Pfam" id="PF02050">
    <property type="entry name" value="FliJ"/>
    <property type="match status" value="1"/>
</dbReference>
<evidence type="ECO:0000256" key="9">
    <source>
        <dbReference type="ARBA" id="ARBA00023136"/>
    </source>
</evidence>
<dbReference type="RefSeq" id="WP_041967248.1">
    <property type="nucleotide sequence ID" value="NZ_BASE01000088.1"/>
</dbReference>
<keyword evidence="8" id="KW-0653">Protein transport</keyword>
<evidence type="ECO:0000256" key="1">
    <source>
        <dbReference type="ARBA" id="ARBA00004413"/>
    </source>
</evidence>
<keyword evidence="11" id="KW-0966">Cell projection</keyword>
<name>A0A0A8XBP6_MESS1</name>
<keyword evidence="5" id="KW-1003">Cell membrane</keyword>
<sequence>MRYQFKFDKILSLKSREVDEAQVVYQDSVKKFEEAADRLYHLLKKKEDLEGFQSDRLLDGLPVQEIRHHQQFIGNLEKSIAHYQKVVMNARNIMNYQQVQLMEKNQEVKKYEKIKEKDHLQFLADEKYAESRMMDEVSIQQYMNREIR</sequence>
<dbReference type="Gene3D" id="1.10.287.1700">
    <property type="match status" value="1"/>
</dbReference>
<organism evidence="11 12">
    <name type="scientific">Mesobacillus selenatarsenatis (strain DSM 18680 / JCM 14380 / FERM P-15431 / SF-1)</name>
    <dbReference type="NCBI Taxonomy" id="1321606"/>
    <lineage>
        <taxon>Bacteria</taxon>
        <taxon>Bacillati</taxon>
        <taxon>Bacillota</taxon>
        <taxon>Bacilli</taxon>
        <taxon>Bacillales</taxon>
        <taxon>Bacillaceae</taxon>
        <taxon>Mesobacillus</taxon>
    </lineage>
</organism>
<protein>
    <recommendedName>
        <fullName evidence="3">Flagellar FliJ protein</fullName>
    </recommendedName>
</protein>
<dbReference type="OrthoDB" id="2968361at2"/>
<evidence type="ECO:0000256" key="7">
    <source>
        <dbReference type="ARBA" id="ARBA00022795"/>
    </source>
</evidence>
<keyword evidence="6" id="KW-0145">Chemotaxis</keyword>
<dbReference type="InterPro" id="IPR012823">
    <property type="entry name" value="Flagell_FliJ"/>
</dbReference>
<evidence type="ECO:0000256" key="2">
    <source>
        <dbReference type="ARBA" id="ARBA00010004"/>
    </source>
</evidence>